<accession>A0A6P1BJ61</accession>
<evidence type="ECO:0000313" key="2">
    <source>
        <dbReference type="Proteomes" id="UP000468531"/>
    </source>
</evidence>
<comment type="caution">
    <text evidence="1">The sequence shown here is derived from an EMBL/GenBank/DDBJ whole genome shotgun (WGS) entry which is preliminary data.</text>
</comment>
<gene>
    <name evidence="1" type="ORF">FNJ47_22020</name>
</gene>
<organism evidence="1 2">
    <name type="scientific">Bradyrhizobium uaiense</name>
    <dbReference type="NCBI Taxonomy" id="2594946"/>
    <lineage>
        <taxon>Bacteria</taxon>
        <taxon>Pseudomonadati</taxon>
        <taxon>Pseudomonadota</taxon>
        <taxon>Alphaproteobacteria</taxon>
        <taxon>Hyphomicrobiales</taxon>
        <taxon>Nitrobacteraceae</taxon>
        <taxon>Bradyrhizobium</taxon>
    </lineage>
</organism>
<dbReference type="EMBL" id="VKHP01000091">
    <property type="protein sequence ID" value="NEU98425.1"/>
    <property type="molecule type" value="Genomic_DNA"/>
</dbReference>
<dbReference type="Pfam" id="PF12071">
    <property type="entry name" value="DUF3551"/>
    <property type="match status" value="1"/>
</dbReference>
<proteinExistence type="predicted"/>
<reference evidence="1 2" key="1">
    <citation type="journal article" date="2020" name="Arch. Microbiol.">
        <title>Bradyrhizobium uaiense sp. nov., a new highly efficient cowpea symbiont.</title>
        <authorList>
            <person name="Cabral Michel D."/>
            <person name="Azarias Guimaraes A."/>
            <person name="Martins da Costa E."/>
            <person name="Soares de Carvalho T."/>
            <person name="Balsanelli E."/>
            <person name="Willems A."/>
            <person name="Maltempi de Souza E."/>
            <person name="de Souza Moreira F.M."/>
        </authorList>
    </citation>
    <scope>NUCLEOTIDE SEQUENCE [LARGE SCALE GENOMIC DNA]</scope>
    <source>
        <strain evidence="1 2">UFLA 03-164</strain>
    </source>
</reference>
<protein>
    <submittedName>
        <fullName evidence="1">DUF3551 domain-containing protein</fullName>
    </submittedName>
</protein>
<evidence type="ECO:0000313" key="1">
    <source>
        <dbReference type="EMBL" id="NEU98425.1"/>
    </source>
</evidence>
<sequence length="84" mass="9481">MALAGAASIKSASADPYDYPWCAQGPSLGYPGECAYQTYDQCLASVSGRYLACGENPRFLFRAQLQPEPRRYRHKHRHHKTHPQ</sequence>
<dbReference type="AlphaFoldDB" id="A0A6P1BJ61"/>
<dbReference type="InterPro" id="IPR021937">
    <property type="entry name" value="DUF3551"/>
</dbReference>
<keyword evidence="2" id="KW-1185">Reference proteome</keyword>
<name>A0A6P1BJ61_9BRAD</name>
<dbReference type="Proteomes" id="UP000468531">
    <property type="component" value="Unassembled WGS sequence"/>
</dbReference>